<dbReference type="FunFam" id="1.20.1270.10:FF:000001">
    <property type="entry name" value="Molecular chaperone DnaK"/>
    <property type="match status" value="1"/>
</dbReference>
<dbReference type="Gene3D" id="2.60.34.10">
    <property type="entry name" value="Substrate Binding Domain Of DNAk, Chain A, domain 1"/>
    <property type="match status" value="1"/>
</dbReference>
<evidence type="ECO:0000256" key="2">
    <source>
        <dbReference type="ARBA" id="ARBA00022840"/>
    </source>
</evidence>
<feature type="compositionally biased region" description="Basic and acidic residues" evidence="3">
    <location>
        <begin position="248"/>
        <end position="259"/>
    </location>
</feature>
<dbReference type="Gene3D" id="1.20.1270.10">
    <property type="match status" value="1"/>
</dbReference>
<dbReference type="Proteomes" id="UP000230136">
    <property type="component" value="Unassembled WGS sequence"/>
</dbReference>
<feature type="compositionally biased region" description="Basic and acidic residues" evidence="3">
    <location>
        <begin position="268"/>
        <end position="283"/>
    </location>
</feature>
<dbReference type="EMBL" id="PFSY01000085">
    <property type="protein sequence ID" value="PJC01969.1"/>
    <property type="molecule type" value="Genomic_DNA"/>
</dbReference>
<dbReference type="InterPro" id="IPR029048">
    <property type="entry name" value="HSP70_C_sf"/>
</dbReference>
<dbReference type="GO" id="GO:0140662">
    <property type="term" value="F:ATP-dependent protein folding chaperone"/>
    <property type="evidence" value="ECO:0007669"/>
    <property type="project" value="InterPro"/>
</dbReference>
<dbReference type="GO" id="GO:0005524">
    <property type="term" value="F:ATP binding"/>
    <property type="evidence" value="ECO:0007669"/>
    <property type="project" value="UniProtKB-KW"/>
</dbReference>
<protein>
    <submittedName>
        <fullName evidence="4">Molecular chaperone DnaK</fullName>
    </submittedName>
</protein>
<feature type="region of interest" description="Disordered" evidence="3">
    <location>
        <begin position="229"/>
        <end position="283"/>
    </location>
</feature>
<gene>
    <name evidence="4" type="primary">dnaK</name>
    <name evidence="4" type="ORF">CO073_01915</name>
</gene>
<dbReference type="PRINTS" id="PR00301">
    <property type="entry name" value="HEATSHOCK70"/>
</dbReference>
<feature type="compositionally biased region" description="Polar residues" evidence="3">
    <location>
        <begin position="229"/>
        <end position="247"/>
    </location>
</feature>
<comment type="caution">
    <text evidence="4">The sequence shown here is derived from an EMBL/GenBank/DDBJ whole genome shotgun (WGS) entry which is preliminary data.</text>
</comment>
<dbReference type="InterPro" id="IPR013126">
    <property type="entry name" value="Hsp_70_fam"/>
</dbReference>
<feature type="non-terminal residue" evidence="4">
    <location>
        <position position="1"/>
    </location>
</feature>
<evidence type="ECO:0000313" key="4">
    <source>
        <dbReference type="EMBL" id="PJC01969.1"/>
    </source>
</evidence>
<dbReference type="Pfam" id="PF00012">
    <property type="entry name" value="HSP70"/>
    <property type="match status" value="1"/>
</dbReference>
<keyword evidence="1" id="KW-0547">Nucleotide-binding</keyword>
<sequence>GAAVQAGVLQGDVKDVLLLDVTPLTLGIETLGGVATPLIERNTTIPTSKSQIFSTAADNQTSVEIHVLQGERPMSQDNKSLGRFILSGIPPSPRGVPQVEVTFDLDANGILNVKAQDKATGTEQTITITASSGLAKDEVERMKKEAEEHADEDKKKKDVIDTRNNAEAVVMNTEKILEENKDKVPEDVKKEVTEKVEALKAVKDGDDLEAIKAALEELNKTVTKIGQAMYQSQQSANPQAGEQTTDESGQKAEDQKETVEGEFEDVKDEASAEESEKKEEDNK</sequence>
<proteinExistence type="predicted"/>
<dbReference type="PANTHER" id="PTHR19375">
    <property type="entry name" value="HEAT SHOCK PROTEIN 70KDA"/>
    <property type="match status" value="1"/>
</dbReference>
<organism evidence="4 5">
    <name type="scientific">Candidatus Komeilibacteria bacterium CG_4_9_14_0_8_um_filter_36_9</name>
    <dbReference type="NCBI Taxonomy" id="1974473"/>
    <lineage>
        <taxon>Bacteria</taxon>
        <taxon>Candidatus Komeiliibacteriota</taxon>
    </lineage>
</organism>
<dbReference type="SUPFAM" id="SSF100934">
    <property type="entry name" value="Heat shock protein 70kD (HSP70), C-terminal subdomain"/>
    <property type="match status" value="1"/>
</dbReference>
<evidence type="ECO:0000256" key="1">
    <source>
        <dbReference type="ARBA" id="ARBA00022741"/>
    </source>
</evidence>
<dbReference type="AlphaFoldDB" id="A0A2M8DRF0"/>
<evidence type="ECO:0000256" key="3">
    <source>
        <dbReference type="SAM" id="MobiDB-lite"/>
    </source>
</evidence>
<dbReference type="SUPFAM" id="SSF100920">
    <property type="entry name" value="Heat shock protein 70kD (HSP70), peptide-binding domain"/>
    <property type="match status" value="1"/>
</dbReference>
<dbReference type="FunFam" id="2.60.34.10:FF:000014">
    <property type="entry name" value="Chaperone protein DnaK HSP70"/>
    <property type="match status" value="1"/>
</dbReference>
<keyword evidence="2" id="KW-0067">ATP-binding</keyword>
<dbReference type="InterPro" id="IPR029047">
    <property type="entry name" value="HSP70_peptide-bd_sf"/>
</dbReference>
<accession>A0A2M8DRF0</accession>
<evidence type="ECO:0000313" key="5">
    <source>
        <dbReference type="Proteomes" id="UP000230136"/>
    </source>
</evidence>
<reference evidence="5" key="1">
    <citation type="submission" date="2017-09" db="EMBL/GenBank/DDBJ databases">
        <title>Depth-based differentiation of microbial function through sediment-hosted aquifers and enrichment of novel symbionts in the deep terrestrial subsurface.</title>
        <authorList>
            <person name="Probst A.J."/>
            <person name="Ladd B."/>
            <person name="Jarett J.K."/>
            <person name="Geller-Mcgrath D.E."/>
            <person name="Sieber C.M.K."/>
            <person name="Emerson J.B."/>
            <person name="Anantharaman K."/>
            <person name="Thomas B.C."/>
            <person name="Malmstrom R."/>
            <person name="Stieglmeier M."/>
            <person name="Klingl A."/>
            <person name="Woyke T."/>
            <person name="Ryan C.M."/>
            <person name="Banfield J.F."/>
        </authorList>
    </citation>
    <scope>NUCLEOTIDE SEQUENCE [LARGE SCALE GENOMIC DNA]</scope>
</reference>
<name>A0A2M8DRF0_9BACT</name>